<feature type="short sequence motif" description="'HIGH' region" evidence="8">
    <location>
        <begin position="70"/>
        <end position="80"/>
    </location>
</feature>
<evidence type="ECO:0000256" key="6">
    <source>
        <dbReference type="ARBA" id="ARBA00025217"/>
    </source>
</evidence>
<comment type="subunit">
    <text evidence="8">Monomer.</text>
</comment>
<dbReference type="InterPro" id="IPR033709">
    <property type="entry name" value="Anticodon_Ile_ABEc"/>
</dbReference>
<dbReference type="Gene3D" id="1.10.730.10">
    <property type="entry name" value="Isoleucyl-tRNA Synthetase, Domain 1"/>
    <property type="match status" value="1"/>
</dbReference>
<evidence type="ECO:0000256" key="8">
    <source>
        <dbReference type="HAMAP-Rule" id="MF_02003"/>
    </source>
</evidence>
<protein>
    <recommendedName>
        <fullName evidence="8">Isoleucine--tRNA ligase</fullName>
        <ecNumber evidence="8">6.1.1.5</ecNumber>
    </recommendedName>
    <alternativeName>
        <fullName evidence="8">Isoleucyl-tRNA synthetase</fullName>
        <shortName evidence="8">IleRS</shortName>
    </alternativeName>
</protein>
<dbReference type="Proteomes" id="UP001320119">
    <property type="component" value="Chromosome"/>
</dbReference>
<evidence type="ECO:0000256" key="7">
    <source>
        <dbReference type="ARBA" id="ARBA00048359"/>
    </source>
</evidence>
<dbReference type="GO" id="GO:0002161">
    <property type="term" value="F:aminoacyl-tRNA deacylase activity"/>
    <property type="evidence" value="ECO:0007669"/>
    <property type="project" value="InterPro"/>
</dbReference>
<dbReference type="Pfam" id="PF00133">
    <property type="entry name" value="tRNA-synt_1"/>
    <property type="match status" value="1"/>
</dbReference>
<keyword evidence="13" id="KW-1185">Reference proteome</keyword>
<dbReference type="GO" id="GO:0000049">
    <property type="term" value="F:tRNA binding"/>
    <property type="evidence" value="ECO:0007669"/>
    <property type="project" value="InterPro"/>
</dbReference>
<dbReference type="KEGG" id="marq:MARGE09_P0562"/>
<keyword evidence="2 8" id="KW-0547">Nucleotide-binding</keyword>
<dbReference type="FunFam" id="3.40.50.620:FF:000023">
    <property type="entry name" value="Isoleucyl-tRNA synthetase,cytoplasmic"/>
    <property type="match status" value="1"/>
</dbReference>
<evidence type="ECO:0000256" key="4">
    <source>
        <dbReference type="ARBA" id="ARBA00022917"/>
    </source>
</evidence>
<evidence type="ECO:0000313" key="12">
    <source>
        <dbReference type="EMBL" id="BCD96362.1"/>
    </source>
</evidence>
<reference evidence="12 13" key="1">
    <citation type="journal article" date="2022" name="IScience">
        <title>An ultrasensitive nanofiber-based assay for enzymatic hydrolysis and deep-sea microbial degradation of cellulose.</title>
        <authorList>
            <person name="Tsudome M."/>
            <person name="Tachioka M."/>
            <person name="Miyazaki M."/>
            <person name="Uchimura K."/>
            <person name="Tsuda M."/>
            <person name="Takaki Y."/>
            <person name="Deguchi S."/>
        </authorList>
    </citation>
    <scope>NUCLEOTIDE SEQUENCE [LARGE SCALE GENOMIC DNA]</scope>
    <source>
        <strain evidence="12 13">GE09</strain>
    </source>
</reference>
<dbReference type="Gene3D" id="3.40.50.620">
    <property type="entry name" value="HUPs"/>
    <property type="match status" value="2"/>
</dbReference>
<feature type="compositionally biased region" description="Low complexity" evidence="9">
    <location>
        <begin position="13"/>
        <end position="31"/>
    </location>
</feature>
<keyword evidence="1 8" id="KW-0436">Ligase</keyword>
<keyword evidence="3 8" id="KW-0067">ATP-binding</keyword>
<evidence type="ECO:0000259" key="10">
    <source>
        <dbReference type="Pfam" id="PF00133"/>
    </source>
</evidence>
<organism evidence="12 13">
    <name type="scientific">Marinagarivorans cellulosilyticus</name>
    <dbReference type="NCBI Taxonomy" id="2721545"/>
    <lineage>
        <taxon>Bacteria</taxon>
        <taxon>Pseudomonadati</taxon>
        <taxon>Pseudomonadota</taxon>
        <taxon>Gammaproteobacteria</taxon>
        <taxon>Cellvibrionales</taxon>
        <taxon>Cellvibrionaceae</taxon>
        <taxon>Marinagarivorans</taxon>
    </lineage>
</organism>
<feature type="compositionally biased region" description="Polar residues" evidence="9">
    <location>
        <begin position="1"/>
        <end position="12"/>
    </location>
</feature>
<evidence type="ECO:0000313" key="13">
    <source>
        <dbReference type="Proteomes" id="UP001320119"/>
    </source>
</evidence>
<dbReference type="GO" id="GO:0008270">
    <property type="term" value="F:zinc ion binding"/>
    <property type="evidence" value="ECO:0007669"/>
    <property type="project" value="UniProtKB-UniRule"/>
</dbReference>
<feature type="domain" description="Methionyl/Valyl/Leucyl/Isoleucyl-tRNA synthetase anticodon-binding" evidence="11">
    <location>
        <begin position="702"/>
        <end position="850"/>
    </location>
</feature>
<evidence type="ECO:0000256" key="5">
    <source>
        <dbReference type="ARBA" id="ARBA00023146"/>
    </source>
</evidence>
<dbReference type="GO" id="GO:0004822">
    <property type="term" value="F:isoleucine-tRNA ligase activity"/>
    <property type="evidence" value="ECO:0007669"/>
    <property type="project" value="UniProtKB-UniRule"/>
</dbReference>
<feature type="short sequence motif" description="'KMSKS' region" evidence="8">
    <location>
        <begin position="616"/>
        <end position="620"/>
    </location>
</feature>
<comment type="catalytic activity">
    <reaction evidence="7 8">
        <text>tRNA(Ile) + L-isoleucine + ATP = L-isoleucyl-tRNA(Ile) + AMP + diphosphate</text>
        <dbReference type="Rhea" id="RHEA:11060"/>
        <dbReference type="Rhea" id="RHEA-COMP:9666"/>
        <dbReference type="Rhea" id="RHEA-COMP:9695"/>
        <dbReference type="ChEBI" id="CHEBI:30616"/>
        <dbReference type="ChEBI" id="CHEBI:33019"/>
        <dbReference type="ChEBI" id="CHEBI:58045"/>
        <dbReference type="ChEBI" id="CHEBI:78442"/>
        <dbReference type="ChEBI" id="CHEBI:78528"/>
        <dbReference type="ChEBI" id="CHEBI:456215"/>
        <dbReference type="EC" id="6.1.1.5"/>
    </reaction>
</comment>
<keyword evidence="8" id="KW-0963">Cytoplasm</keyword>
<gene>
    <name evidence="8" type="primary">ileS</name>
    <name evidence="12" type="ORF">MARGE09_P0562</name>
</gene>
<feature type="region of interest" description="Disordered" evidence="9">
    <location>
        <begin position="1"/>
        <end position="31"/>
    </location>
</feature>
<dbReference type="InterPro" id="IPR009008">
    <property type="entry name" value="Val/Leu/Ile-tRNA-synth_edit"/>
</dbReference>
<feature type="binding site" evidence="8">
    <location>
        <position position="619"/>
    </location>
    <ligand>
        <name>ATP</name>
        <dbReference type="ChEBI" id="CHEBI:30616"/>
    </ligand>
</feature>
<dbReference type="PANTHER" id="PTHR42780">
    <property type="entry name" value="SOLEUCYL-TRNA SYNTHETASE"/>
    <property type="match status" value="1"/>
</dbReference>
<evidence type="ECO:0000256" key="2">
    <source>
        <dbReference type="ARBA" id="ARBA00022741"/>
    </source>
</evidence>
<evidence type="ECO:0000256" key="9">
    <source>
        <dbReference type="SAM" id="MobiDB-lite"/>
    </source>
</evidence>
<keyword evidence="8" id="KW-0479">Metal-binding</keyword>
<dbReference type="Pfam" id="PF19302">
    <property type="entry name" value="DUF5915"/>
    <property type="match status" value="1"/>
</dbReference>
<dbReference type="GO" id="GO:0005737">
    <property type="term" value="C:cytoplasm"/>
    <property type="evidence" value="ECO:0007669"/>
    <property type="project" value="UniProtKB-SubCell"/>
</dbReference>
<comment type="similarity">
    <text evidence="8">Belongs to the class-I aminoacyl-tRNA synthetase family. IleS type 2 subfamily.</text>
</comment>
<comment type="cofactor">
    <cofactor evidence="8">
        <name>Zn(2+)</name>
        <dbReference type="ChEBI" id="CHEBI:29105"/>
    </cofactor>
</comment>
<dbReference type="InterPro" id="IPR013155">
    <property type="entry name" value="M/V/L/I-tRNA-synth_anticd-bd"/>
</dbReference>
<dbReference type="AlphaFoldDB" id="A0AAN2BIX0"/>
<dbReference type="NCBIfam" id="TIGR00392">
    <property type="entry name" value="ileS"/>
    <property type="match status" value="1"/>
</dbReference>
<dbReference type="SUPFAM" id="SSF52374">
    <property type="entry name" value="Nucleotidylyl transferase"/>
    <property type="match status" value="1"/>
</dbReference>
<dbReference type="SUPFAM" id="SSF50677">
    <property type="entry name" value="ValRS/IleRS/LeuRS editing domain"/>
    <property type="match status" value="1"/>
</dbReference>
<dbReference type="SUPFAM" id="SSF47323">
    <property type="entry name" value="Anticodon-binding domain of a subclass of class I aminoacyl-tRNA synthetases"/>
    <property type="match status" value="1"/>
</dbReference>
<dbReference type="CDD" id="cd00818">
    <property type="entry name" value="IleRS_core"/>
    <property type="match status" value="1"/>
</dbReference>
<keyword evidence="5 8" id="KW-0030">Aminoacyl-tRNA synthetase</keyword>
<dbReference type="GO" id="GO:0005524">
    <property type="term" value="F:ATP binding"/>
    <property type="evidence" value="ECO:0007669"/>
    <property type="project" value="UniProtKB-UniRule"/>
</dbReference>
<dbReference type="FunFam" id="3.40.50.620:FF:000133">
    <property type="entry name" value="Isoleucyl-tRNA synthetase, cytoplasmic"/>
    <property type="match status" value="1"/>
</dbReference>
<dbReference type="InterPro" id="IPR014729">
    <property type="entry name" value="Rossmann-like_a/b/a_fold"/>
</dbReference>
<comment type="subcellular location">
    <subcellularLocation>
        <location evidence="8">Cytoplasm</location>
    </subcellularLocation>
</comment>
<dbReference type="InterPro" id="IPR009080">
    <property type="entry name" value="tRNAsynth_Ia_anticodon-bd"/>
</dbReference>
<evidence type="ECO:0000256" key="3">
    <source>
        <dbReference type="ARBA" id="ARBA00022840"/>
    </source>
</evidence>
<comment type="function">
    <text evidence="6 8">Catalyzes the attachment of isoleucine to tRNA(Ile). As IleRS can inadvertently accommodate and process structurally similar amino acids such as valine, to avoid such errors it has two additional distinct tRNA(Ile)-dependent editing activities. One activity is designated as 'pretransfer' editing and involves the hydrolysis of activated Val-AMP. The other activity is designated 'posttransfer' editing and involves deacylation of mischarged Val-tRNA(Ile).</text>
</comment>
<dbReference type="Pfam" id="PF08264">
    <property type="entry name" value="Anticodon_1"/>
    <property type="match status" value="1"/>
</dbReference>
<name>A0AAN2BIX0_9GAMM</name>
<dbReference type="EC" id="6.1.1.5" evidence="8"/>
<dbReference type="HAMAP" id="MF_02003">
    <property type="entry name" value="Ile_tRNA_synth_type2"/>
    <property type="match status" value="1"/>
</dbReference>
<dbReference type="RefSeq" id="WP_236985865.1">
    <property type="nucleotide sequence ID" value="NZ_AP023086.1"/>
</dbReference>
<dbReference type="EMBL" id="AP023086">
    <property type="protein sequence ID" value="BCD96362.1"/>
    <property type="molecule type" value="Genomic_DNA"/>
</dbReference>
<dbReference type="InterPro" id="IPR002300">
    <property type="entry name" value="aa-tRNA-synth_Ia"/>
</dbReference>
<dbReference type="PANTHER" id="PTHR42780:SF1">
    <property type="entry name" value="ISOLEUCINE--TRNA LIGASE, CYTOPLASMIC"/>
    <property type="match status" value="1"/>
</dbReference>
<comment type="domain">
    <text evidence="8">IleRS has two distinct active sites: one for aminoacylation and one for editing. The misactivated valine is translocated from the active site to the editing site, which sterically excludes the correctly activated isoleucine. The single editing site contains two valyl binding pockets, one specific for each substrate (Val-AMP or Val-tRNA(Ile)).</text>
</comment>
<dbReference type="GO" id="GO:0006428">
    <property type="term" value="P:isoleucyl-tRNA aminoacylation"/>
    <property type="evidence" value="ECO:0007669"/>
    <property type="project" value="UniProtKB-UniRule"/>
</dbReference>
<accession>A0AAN2BIX0</accession>
<keyword evidence="4 8" id="KW-0648">Protein biosynthesis</keyword>
<sequence length="1066" mass="122862">MTKSVSTDTNTKSNASVGNSDSSPSNTSDSFSFVDSEHRTMRFWEECDIFQKSLTKTRDGEPYIFYDGPPFATGLPHHGHLVGSTLKDVVPRYFTMKGYNVQRRFGWDCHGLPIEHEIDKSLGMSAQEAVAKLGVKGYNDECRNIVQRYTKEWEKTISRMGRWVDFRNDYKTMDPWYMESVWWVMKQLWEKDLVYQGVKVVPFSTALTTVLSNFEAGSNYQDIQDPTATVLFKLQDEDAYVAAWTTTPWTLPSNLGLCVNANSDYARVYDVDRDLRFYLALERLEEIGKNRNLTIEAELKGDELVGKRYQPLFPYFRALANEGAFTVFADDYVTTDSGTGIVHLAPAFGEDDFRVMKANGVTALVCPIDMNGRFTDEVSDFASQYVKDADKNIIRRLKYDGALYFQDVIMHSYPLCPRSDTPIIYRTIPSWYVKVEQIKNRIAELNQQINWVPEHTRDGRMGNWLDNAMDWSVSRNRYWGTPLPIWVNDETDRRICIGSIDELQQYTGVRVKDLHREYVDDLSFQLDGEPGTYRRVEEVLDCWFESGAMPYAQLHYPFENQGLFTAGFPAEYIAEGLDQTRGWFYTLLVLSTALFDKPAFRNVIVNGIVLAEDGMKMSKRLQNYTPPDLLLEEHGADALRLYLINSGLVKGEEQRFADSGVKEMVRRALLPWYNAFRFLQTYASIDGWHSNTNPAASNNITDQWILSRLQTLKATVAREMLGYRLFNVVPALFEFIEDLTNWYIRLNRSRFWVEEMTPDKSSAYETLYRTLFELSVSMAPFTPFLAEELFQQLKNYAAKEEPESVHLCSYPEAYDDLIKPTLEEAVARMQSIILLGRQKRNQAKIKTKVPMAQLTIIHQDPATLNEIAQLEEYIRAELNVKQVEYTTEEDNYIEFYAKPNSSVLGKRLGKHFKKFKQLIEGLNSRQLYDLQDKGELVLENERFSSQDILIFREPKDGTEALSSRLISIDMDCKLTEELIAEGLAREVINRIQKTRKELGLNVTDRIATFYAADAKLAAAIAKFKPYIARETLSDVMHEADERFDVTHGRNFDIDNMSLRIIIAKHH</sequence>
<dbReference type="InterPro" id="IPR002301">
    <property type="entry name" value="Ile-tRNA-ligase"/>
</dbReference>
<dbReference type="PRINTS" id="PR00984">
    <property type="entry name" value="TRNASYNTHILE"/>
</dbReference>
<proteinExistence type="inferred from homology"/>
<evidence type="ECO:0000256" key="1">
    <source>
        <dbReference type="ARBA" id="ARBA00022598"/>
    </source>
</evidence>
<dbReference type="CDD" id="cd07961">
    <property type="entry name" value="Anticodon_Ia_Ile_ABEc"/>
    <property type="match status" value="1"/>
</dbReference>
<evidence type="ECO:0000259" key="11">
    <source>
        <dbReference type="Pfam" id="PF08264"/>
    </source>
</evidence>
<feature type="domain" description="Aminoacyl-tRNA synthetase class Ia" evidence="10">
    <location>
        <begin position="41"/>
        <end position="650"/>
    </location>
</feature>
<dbReference type="InterPro" id="IPR023586">
    <property type="entry name" value="Ile-tRNA-ligase_type2"/>
</dbReference>
<keyword evidence="8" id="KW-0862">Zinc</keyword>